<feature type="region of interest" description="Disordered" evidence="5">
    <location>
        <begin position="1"/>
        <end position="41"/>
    </location>
</feature>
<evidence type="ECO:0000259" key="7">
    <source>
        <dbReference type="PROSITE" id="PS50850"/>
    </source>
</evidence>
<dbReference type="PROSITE" id="PS50850">
    <property type="entry name" value="MFS"/>
    <property type="match status" value="1"/>
</dbReference>
<feature type="domain" description="Major facilitator superfamily (MFS) profile" evidence="7">
    <location>
        <begin position="55"/>
        <end position="543"/>
    </location>
</feature>
<dbReference type="SUPFAM" id="SSF103473">
    <property type="entry name" value="MFS general substrate transporter"/>
    <property type="match status" value="1"/>
</dbReference>
<accession>A0A6G1HGI3</accession>
<dbReference type="PANTHER" id="PTHR23501">
    <property type="entry name" value="MAJOR FACILITATOR SUPERFAMILY"/>
    <property type="match status" value="1"/>
</dbReference>
<dbReference type="PANTHER" id="PTHR23501:SF201">
    <property type="entry name" value="MFS AFLATOXIN EFFLUX PUMP"/>
    <property type="match status" value="1"/>
</dbReference>
<evidence type="ECO:0000256" key="5">
    <source>
        <dbReference type="SAM" id="MobiDB-lite"/>
    </source>
</evidence>
<feature type="transmembrane region" description="Helical" evidence="6">
    <location>
        <begin position="381"/>
        <end position="400"/>
    </location>
</feature>
<organism evidence="8 9">
    <name type="scientific">Aulographum hederae CBS 113979</name>
    <dbReference type="NCBI Taxonomy" id="1176131"/>
    <lineage>
        <taxon>Eukaryota</taxon>
        <taxon>Fungi</taxon>
        <taxon>Dikarya</taxon>
        <taxon>Ascomycota</taxon>
        <taxon>Pezizomycotina</taxon>
        <taxon>Dothideomycetes</taxon>
        <taxon>Pleosporomycetidae</taxon>
        <taxon>Aulographales</taxon>
        <taxon>Aulographaceae</taxon>
    </lineage>
</organism>
<keyword evidence="4 6" id="KW-0472">Membrane</keyword>
<feature type="transmembrane region" description="Helical" evidence="6">
    <location>
        <begin position="180"/>
        <end position="200"/>
    </location>
</feature>
<feature type="transmembrane region" description="Helical" evidence="6">
    <location>
        <begin position="515"/>
        <end position="537"/>
    </location>
</feature>
<feature type="transmembrane region" description="Helical" evidence="6">
    <location>
        <begin position="212"/>
        <end position="230"/>
    </location>
</feature>
<feature type="transmembrane region" description="Helical" evidence="6">
    <location>
        <begin position="119"/>
        <end position="139"/>
    </location>
</feature>
<feature type="transmembrane region" description="Helical" evidence="6">
    <location>
        <begin position="280"/>
        <end position="297"/>
    </location>
</feature>
<feature type="transmembrane region" description="Helical" evidence="6">
    <location>
        <begin position="446"/>
        <end position="469"/>
    </location>
</feature>
<comment type="subcellular location">
    <subcellularLocation>
        <location evidence="1">Membrane</location>
        <topology evidence="1">Multi-pass membrane protein</topology>
    </subcellularLocation>
</comment>
<feature type="transmembrane region" description="Helical" evidence="6">
    <location>
        <begin position="92"/>
        <end position="112"/>
    </location>
</feature>
<dbReference type="Gene3D" id="1.20.1250.20">
    <property type="entry name" value="MFS general substrate transporter like domains"/>
    <property type="match status" value="2"/>
</dbReference>
<feature type="transmembrane region" description="Helical" evidence="6">
    <location>
        <begin position="412"/>
        <end position="434"/>
    </location>
</feature>
<dbReference type="CDD" id="cd17502">
    <property type="entry name" value="MFS_Azr1_MDR_like"/>
    <property type="match status" value="1"/>
</dbReference>
<evidence type="ECO:0000256" key="6">
    <source>
        <dbReference type="SAM" id="Phobius"/>
    </source>
</evidence>
<feature type="region of interest" description="Disordered" evidence="5">
    <location>
        <begin position="548"/>
        <end position="572"/>
    </location>
</feature>
<dbReference type="InterPro" id="IPR036259">
    <property type="entry name" value="MFS_trans_sf"/>
</dbReference>
<dbReference type="FunFam" id="1.20.1720.10:FF:000012">
    <property type="entry name" value="MFS toxin efflux pump (AflT)"/>
    <property type="match status" value="1"/>
</dbReference>
<dbReference type="InterPro" id="IPR011701">
    <property type="entry name" value="MFS"/>
</dbReference>
<reference evidence="8" key="1">
    <citation type="journal article" date="2020" name="Stud. Mycol.">
        <title>101 Dothideomycetes genomes: a test case for predicting lifestyles and emergence of pathogens.</title>
        <authorList>
            <person name="Haridas S."/>
            <person name="Albert R."/>
            <person name="Binder M."/>
            <person name="Bloem J."/>
            <person name="Labutti K."/>
            <person name="Salamov A."/>
            <person name="Andreopoulos B."/>
            <person name="Baker S."/>
            <person name="Barry K."/>
            <person name="Bills G."/>
            <person name="Bluhm B."/>
            <person name="Cannon C."/>
            <person name="Castanera R."/>
            <person name="Culley D."/>
            <person name="Daum C."/>
            <person name="Ezra D."/>
            <person name="Gonzalez J."/>
            <person name="Henrissat B."/>
            <person name="Kuo A."/>
            <person name="Liang C."/>
            <person name="Lipzen A."/>
            <person name="Lutzoni F."/>
            <person name="Magnuson J."/>
            <person name="Mondo S."/>
            <person name="Nolan M."/>
            <person name="Ohm R."/>
            <person name="Pangilinan J."/>
            <person name="Park H.-J."/>
            <person name="Ramirez L."/>
            <person name="Alfaro M."/>
            <person name="Sun H."/>
            <person name="Tritt A."/>
            <person name="Yoshinaga Y."/>
            <person name="Zwiers L.-H."/>
            <person name="Turgeon B."/>
            <person name="Goodwin S."/>
            <person name="Spatafora J."/>
            <person name="Crous P."/>
            <person name="Grigoriev I."/>
        </authorList>
    </citation>
    <scope>NUCLEOTIDE SEQUENCE</scope>
    <source>
        <strain evidence="8">CBS 113979</strain>
    </source>
</reference>
<feature type="compositionally biased region" description="Polar residues" evidence="5">
    <location>
        <begin position="561"/>
        <end position="572"/>
    </location>
</feature>
<feature type="transmembrane region" description="Helical" evidence="6">
    <location>
        <begin position="359"/>
        <end position="376"/>
    </location>
</feature>
<keyword evidence="2 6" id="KW-0812">Transmembrane</keyword>
<feature type="transmembrane region" description="Helical" evidence="6">
    <location>
        <begin position="318"/>
        <end position="339"/>
    </location>
</feature>
<dbReference type="Proteomes" id="UP000800041">
    <property type="component" value="Unassembled WGS sequence"/>
</dbReference>
<proteinExistence type="predicted"/>
<feature type="transmembrane region" description="Helical" evidence="6">
    <location>
        <begin position="145"/>
        <end position="168"/>
    </location>
</feature>
<protein>
    <submittedName>
        <fullName evidence="8">Major facilitator superfamily transporter</fullName>
    </submittedName>
</protein>
<dbReference type="Pfam" id="PF07690">
    <property type="entry name" value="MFS_1"/>
    <property type="match status" value="1"/>
</dbReference>
<dbReference type="AlphaFoldDB" id="A0A6G1HGI3"/>
<dbReference type="OrthoDB" id="10021397at2759"/>
<dbReference type="InterPro" id="IPR020846">
    <property type="entry name" value="MFS_dom"/>
</dbReference>
<dbReference type="GO" id="GO:0005886">
    <property type="term" value="C:plasma membrane"/>
    <property type="evidence" value="ECO:0007669"/>
    <property type="project" value="TreeGrafter"/>
</dbReference>
<dbReference type="FunFam" id="1.20.1250.20:FF:000196">
    <property type="entry name" value="MFS toxin efflux pump (AflT)"/>
    <property type="match status" value="1"/>
</dbReference>
<keyword evidence="3 6" id="KW-1133">Transmembrane helix</keyword>
<dbReference type="GO" id="GO:0022857">
    <property type="term" value="F:transmembrane transporter activity"/>
    <property type="evidence" value="ECO:0007669"/>
    <property type="project" value="InterPro"/>
</dbReference>
<keyword evidence="9" id="KW-1185">Reference proteome</keyword>
<evidence type="ECO:0000313" key="8">
    <source>
        <dbReference type="EMBL" id="KAF1992177.1"/>
    </source>
</evidence>
<evidence type="ECO:0000256" key="4">
    <source>
        <dbReference type="ARBA" id="ARBA00023136"/>
    </source>
</evidence>
<evidence type="ECO:0000256" key="3">
    <source>
        <dbReference type="ARBA" id="ARBA00022989"/>
    </source>
</evidence>
<feature type="compositionally biased region" description="Basic and acidic residues" evidence="5">
    <location>
        <begin position="1"/>
        <end position="20"/>
    </location>
</feature>
<feature type="transmembrane region" description="Helical" evidence="6">
    <location>
        <begin position="250"/>
        <end position="268"/>
    </location>
</feature>
<name>A0A6G1HGI3_9PEZI</name>
<feature type="transmembrane region" description="Helical" evidence="6">
    <location>
        <begin position="52"/>
        <end position="72"/>
    </location>
</feature>
<gene>
    <name evidence="8" type="ORF">K402DRAFT_321236</name>
</gene>
<evidence type="ECO:0000256" key="1">
    <source>
        <dbReference type="ARBA" id="ARBA00004141"/>
    </source>
</evidence>
<sequence>MTLDEKHHDPAAISVDEKPSEPSLNVAAPETITQTQPASDDDDVEFPSGAKVALVMISLYLAMFLVALDRTILATAIPRITDEFDSLDDVGWYGSSYMLTACAFILIYGRIYTFYSTKWIFLTGILLFEIGSAISGAAPDSITLIVGRAIAGLGSSGIFTGAITIMINTVPLHKRPMFQGMFGAVFGVASVAGPLLGGVFTDKVSWRWCFYINLPIGAVTILVIIFILHLNEKKKTPKTIKEQIIQLDPIGTFFFLPGIVSLLLALQWGGSQYPWSNWRIILLLVVFAICIVVFILIQILHRNTTATVPARIITQRSVAFGAFFTFCVGSVMMADIFYLPFWFQAIKGSSAVKSGVQSIPLILGLVAAAIICGGLVQKTGYYTPFMFAGSIIMSVGAGMLTTLDLDSNHDKWIGYQALLGLGIGTGMQQANLAVQNCLPREDVPTGAAVIFFFQTLGGTLFVSVAQNVFIDELISRSADIPGLDPRLIVNTGATELRRFVDPNELPRVLVAYNEALTMGPFLVAVIVASLSIIGAAGMEWKSLKRNKPALSTPDVEKATEDQVSSGSQTRSS</sequence>
<evidence type="ECO:0000256" key="2">
    <source>
        <dbReference type="ARBA" id="ARBA00022692"/>
    </source>
</evidence>
<dbReference type="EMBL" id="ML977137">
    <property type="protein sequence ID" value="KAF1992177.1"/>
    <property type="molecule type" value="Genomic_DNA"/>
</dbReference>
<evidence type="ECO:0000313" key="9">
    <source>
        <dbReference type="Proteomes" id="UP000800041"/>
    </source>
</evidence>